<evidence type="ECO:0000256" key="6">
    <source>
        <dbReference type="ARBA" id="ARBA00023136"/>
    </source>
</evidence>
<keyword evidence="7" id="KW-1015">Disulfide bond</keyword>
<evidence type="ECO:0000256" key="5">
    <source>
        <dbReference type="ARBA" id="ARBA00022989"/>
    </source>
</evidence>
<keyword evidence="15" id="KW-1185">Reference proteome</keyword>
<keyword evidence="8" id="KW-0393">Immunoglobulin domain</keyword>
<dbReference type="Proteomes" id="UP000694420">
    <property type="component" value="Unplaced"/>
</dbReference>
<feature type="domain" description="Ig-like" evidence="13">
    <location>
        <begin position="66"/>
        <end position="170"/>
    </location>
</feature>
<evidence type="ECO:0000259" key="13">
    <source>
        <dbReference type="PROSITE" id="PS50835"/>
    </source>
</evidence>
<accession>A0A8C6YSA7</accession>
<dbReference type="CTD" id="388730"/>
<sequence length="263" mass="29058">MKTLESSLILGILPCVFHLPLIAPYQNITIPAELKTVVAKVPVNATSCSVTCGLGFKVEELCEVTPAGERRNCTLRTSDCVANWVCGLQHFSVPSGRPFQISCLSAQATGVDSQAYIYTWRLAPGLITTNDGLFKPFKSTEPVIRLSPTQESDAGTYRCDVQVAKTLKVIKRIYFGVRVIQSDLVDLNFEKSLTLEQKIAENEEEGGKHNVTHIEMQQQQSFWQSKLLSDPWIGLAAGVLGGVLMSVVLYLVRKAWRRNAAEK</sequence>
<organism evidence="14 15">
    <name type="scientific">Nothoprocta perdicaria</name>
    <name type="common">Chilean tinamou</name>
    <name type="synonym">Crypturus perdicarius</name>
    <dbReference type="NCBI Taxonomy" id="30464"/>
    <lineage>
        <taxon>Eukaryota</taxon>
        <taxon>Metazoa</taxon>
        <taxon>Chordata</taxon>
        <taxon>Craniata</taxon>
        <taxon>Vertebrata</taxon>
        <taxon>Euteleostomi</taxon>
        <taxon>Archelosauria</taxon>
        <taxon>Archosauria</taxon>
        <taxon>Dinosauria</taxon>
        <taxon>Saurischia</taxon>
        <taxon>Theropoda</taxon>
        <taxon>Coelurosauria</taxon>
        <taxon>Aves</taxon>
        <taxon>Palaeognathae</taxon>
        <taxon>Tinamiformes</taxon>
        <taxon>Tinamidae</taxon>
        <taxon>Nothoprocta</taxon>
    </lineage>
</organism>
<reference evidence="14" key="1">
    <citation type="submission" date="2025-08" db="UniProtKB">
        <authorList>
            <consortium name="Ensembl"/>
        </authorList>
    </citation>
    <scope>IDENTIFICATION</scope>
</reference>
<evidence type="ECO:0000313" key="14">
    <source>
        <dbReference type="Ensembl" id="ENSNPEP00000004358.1"/>
    </source>
</evidence>
<protein>
    <recommendedName>
        <fullName evidence="10">Transmembrane protein 81</fullName>
    </recommendedName>
</protein>
<dbReference type="AlphaFoldDB" id="A0A8C6YSA7"/>
<comment type="function">
    <text evidence="9">Essential fertilization factor required for male fertility. Part of a conserved trimeric sperm complex with the essential fertilization factors IZUMO1 and SPACA6 which bridges sperm and oocyte membranes during fertilization by binding to IZUMO1R/JUNO on the oocyte.</text>
</comment>
<evidence type="ECO:0000256" key="1">
    <source>
        <dbReference type="ARBA" id="ARBA00004251"/>
    </source>
</evidence>
<feature type="signal peptide" evidence="12">
    <location>
        <begin position="1"/>
        <end position="18"/>
    </location>
</feature>
<proteinExistence type="predicted"/>
<dbReference type="KEGG" id="npd:112959122"/>
<evidence type="ECO:0000256" key="4">
    <source>
        <dbReference type="ARBA" id="ARBA00022729"/>
    </source>
</evidence>
<dbReference type="SUPFAM" id="SSF48726">
    <property type="entry name" value="Immunoglobulin"/>
    <property type="match status" value="1"/>
</dbReference>
<evidence type="ECO:0000256" key="3">
    <source>
        <dbReference type="ARBA" id="ARBA00022692"/>
    </source>
</evidence>
<dbReference type="Ensembl" id="ENSNPET00000004457.1">
    <property type="protein sequence ID" value="ENSNPEP00000004358.1"/>
    <property type="gene ID" value="ENSNPEG00000003339.1"/>
</dbReference>
<comment type="subcellular location">
    <subcellularLocation>
        <location evidence="1">Cell membrane</location>
        <topology evidence="1">Single-pass type I membrane protein</topology>
    </subcellularLocation>
</comment>
<dbReference type="OrthoDB" id="9390762at2759"/>
<dbReference type="GeneID" id="112959122"/>
<feature type="transmembrane region" description="Helical" evidence="11">
    <location>
        <begin position="232"/>
        <end position="252"/>
    </location>
</feature>
<gene>
    <name evidence="14" type="primary">TMEM81</name>
</gene>
<dbReference type="PROSITE" id="PS50835">
    <property type="entry name" value="IG_LIKE"/>
    <property type="match status" value="1"/>
</dbReference>
<name>A0A8C6YSA7_NOTPE</name>
<dbReference type="InterPro" id="IPR039293">
    <property type="entry name" value="TMEM81"/>
</dbReference>
<keyword evidence="3 11" id="KW-0812">Transmembrane</keyword>
<dbReference type="PANTHER" id="PTHR35670:SF1">
    <property type="entry name" value="TRANSMEMBRANE PROTEIN 81"/>
    <property type="match status" value="1"/>
</dbReference>
<evidence type="ECO:0000256" key="7">
    <source>
        <dbReference type="ARBA" id="ARBA00023157"/>
    </source>
</evidence>
<dbReference type="InterPro" id="IPR036179">
    <property type="entry name" value="Ig-like_dom_sf"/>
</dbReference>
<evidence type="ECO:0000256" key="2">
    <source>
        <dbReference type="ARBA" id="ARBA00022475"/>
    </source>
</evidence>
<keyword evidence="5 11" id="KW-1133">Transmembrane helix</keyword>
<feature type="chain" id="PRO_5034378028" description="Transmembrane protein 81" evidence="12">
    <location>
        <begin position="19"/>
        <end position="263"/>
    </location>
</feature>
<dbReference type="GO" id="GO:0005886">
    <property type="term" value="C:plasma membrane"/>
    <property type="evidence" value="ECO:0007669"/>
    <property type="project" value="UniProtKB-SubCell"/>
</dbReference>
<evidence type="ECO:0000256" key="8">
    <source>
        <dbReference type="ARBA" id="ARBA00023319"/>
    </source>
</evidence>
<evidence type="ECO:0000256" key="12">
    <source>
        <dbReference type="SAM" id="SignalP"/>
    </source>
</evidence>
<dbReference type="PANTHER" id="PTHR35670">
    <property type="entry name" value="TRANSMEMBRANE PROTEIN 81"/>
    <property type="match status" value="1"/>
</dbReference>
<dbReference type="CDD" id="cd00096">
    <property type="entry name" value="Ig"/>
    <property type="match status" value="1"/>
</dbReference>
<keyword evidence="4 12" id="KW-0732">Signal</keyword>
<evidence type="ECO:0000256" key="9">
    <source>
        <dbReference type="ARBA" id="ARBA00049937"/>
    </source>
</evidence>
<evidence type="ECO:0000313" key="15">
    <source>
        <dbReference type="Proteomes" id="UP000694420"/>
    </source>
</evidence>
<keyword evidence="6 11" id="KW-0472">Membrane</keyword>
<dbReference type="InterPro" id="IPR007110">
    <property type="entry name" value="Ig-like_dom"/>
</dbReference>
<evidence type="ECO:0000256" key="11">
    <source>
        <dbReference type="SAM" id="Phobius"/>
    </source>
</evidence>
<keyword evidence="2" id="KW-1003">Cell membrane</keyword>
<evidence type="ECO:0000256" key="10">
    <source>
        <dbReference type="ARBA" id="ARBA00050022"/>
    </source>
</evidence>
<reference evidence="14" key="2">
    <citation type="submission" date="2025-09" db="UniProtKB">
        <authorList>
            <consortium name="Ensembl"/>
        </authorList>
    </citation>
    <scope>IDENTIFICATION</scope>
</reference>
<dbReference type="RefSeq" id="XP_025908860.1">
    <property type="nucleotide sequence ID" value="XM_026053075.1"/>
</dbReference>